<reference evidence="2 3" key="1">
    <citation type="submission" date="2019-10" db="EMBL/GenBank/DDBJ databases">
        <title>Description of Paenibacillus pedi sp. nov.</title>
        <authorList>
            <person name="Carlier A."/>
            <person name="Qi S."/>
        </authorList>
    </citation>
    <scope>NUCLEOTIDE SEQUENCE [LARGE SCALE GENOMIC DNA]</scope>
    <source>
        <strain evidence="2 3">LMG 31457</strain>
    </source>
</reference>
<dbReference type="InterPro" id="IPR000073">
    <property type="entry name" value="AB_hydrolase_1"/>
</dbReference>
<name>A0ABX1ZM86_9BACL</name>
<keyword evidence="3" id="KW-1185">Reference proteome</keyword>
<comment type="caution">
    <text evidence="2">The sequence shown here is derived from an EMBL/GenBank/DDBJ whole genome shotgun (WGS) entry which is preliminary data.</text>
</comment>
<gene>
    <name evidence="2" type="ORF">GC097_14280</name>
</gene>
<proteinExistence type="predicted"/>
<accession>A0ABX1ZM86</accession>
<dbReference type="Proteomes" id="UP000618579">
    <property type="component" value="Unassembled WGS sequence"/>
</dbReference>
<evidence type="ECO:0000259" key="1">
    <source>
        <dbReference type="Pfam" id="PF00561"/>
    </source>
</evidence>
<dbReference type="GO" id="GO:0016787">
    <property type="term" value="F:hydrolase activity"/>
    <property type="evidence" value="ECO:0007669"/>
    <property type="project" value="UniProtKB-KW"/>
</dbReference>
<keyword evidence="2" id="KW-0378">Hydrolase</keyword>
<protein>
    <submittedName>
        <fullName evidence="2">Alpha/beta fold hydrolase</fullName>
    </submittedName>
</protein>
<dbReference type="PANTHER" id="PTHR43798:SF33">
    <property type="entry name" value="HYDROLASE, PUTATIVE (AFU_ORTHOLOGUE AFUA_2G14860)-RELATED"/>
    <property type="match status" value="1"/>
</dbReference>
<evidence type="ECO:0000313" key="3">
    <source>
        <dbReference type="Proteomes" id="UP000618579"/>
    </source>
</evidence>
<dbReference type="InterPro" id="IPR050266">
    <property type="entry name" value="AB_hydrolase_sf"/>
</dbReference>
<dbReference type="EMBL" id="WHNZ01000029">
    <property type="protein sequence ID" value="NOV01182.1"/>
    <property type="molecule type" value="Genomic_DNA"/>
</dbReference>
<dbReference type="Gene3D" id="3.40.50.1820">
    <property type="entry name" value="alpha/beta hydrolase"/>
    <property type="match status" value="1"/>
</dbReference>
<organism evidence="2 3">
    <name type="scientific">Paenibacillus planticolens</name>
    <dbReference type="NCBI Taxonomy" id="2654976"/>
    <lineage>
        <taxon>Bacteria</taxon>
        <taxon>Bacillati</taxon>
        <taxon>Bacillota</taxon>
        <taxon>Bacilli</taxon>
        <taxon>Bacillales</taxon>
        <taxon>Paenibacillaceae</taxon>
        <taxon>Paenibacillus</taxon>
    </lineage>
</organism>
<sequence>MASNQSAAPAYEANLKFFPGFRQQFIRTSGAIINTLVGGSGPPLLLLHGHPETHIAWHKVAGTLAKQFTVVITDLRGYGDSSKPGGGLDHIRYSKREMGLDQIQVMNTLGFKQFQAVGHDRGGRVLFQMMLDHPYSVEKAVVLDIAPTTEMYAHTNQEFATKYFWWFFHIQPAPLPECMINATPALYLANHLSAQSKTPGAVTPEAYAEYLRCYRNPSCVHAVCEDYRASVTIDVTIAKEQYGLKAQQPLLVLWGQKGTVGQLFDVLDLWRKYAANYTGYSLPCGHLIPEEDPLGLLNALYHFLRV</sequence>
<feature type="domain" description="AB hydrolase-1" evidence="1">
    <location>
        <begin position="42"/>
        <end position="293"/>
    </location>
</feature>
<dbReference type="PANTHER" id="PTHR43798">
    <property type="entry name" value="MONOACYLGLYCEROL LIPASE"/>
    <property type="match status" value="1"/>
</dbReference>
<dbReference type="Pfam" id="PF00561">
    <property type="entry name" value="Abhydrolase_1"/>
    <property type="match status" value="1"/>
</dbReference>
<evidence type="ECO:0000313" key="2">
    <source>
        <dbReference type="EMBL" id="NOV01182.1"/>
    </source>
</evidence>
<dbReference type="SUPFAM" id="SSF53474">
    <property type="entry name" value="alpha/beta-Hydrolases"/>
    <property type="match status" value="1"/>
</dbReference>
<dbReference type="InterPro" id="IPR029058">
    <property type="entry name" value="AB_hydrolase_fold"/>
</dbReference>